<evidence type="ECO:0000313" key="2">
    <source>
        <dbReference type="Proteomes" id="UP000218238"/>
    </source>
</evidence>
<sequence>MRLNKPGFSSTQHDYIRCNTNQKPGFSHHRALDATKNYSGSRVWGEIGFLGLSQRLNISHRGETQFPEFFSLGMHIK</sequence>
<gene>
    <name evidence="1" type="ORF">CK510_27990</name>
</gene>
<reference evidence="1 2" key="1">
    <citation type="submission" date="2017-08" db="EMBL/GenBank/DDBJ databases">
        <title>Draft genome sequence of filamentous cyanobacterium Calothrix elsteri CCALA 953.</title>
        <authorList>
            <person name="Gagunashvili A.N."/>
            <person name="Elster J."/>
            <person name="Andresson O.S."/>
        </authorList>
    </citation>
    <scope>NUCLEOTIDE SEQUENCE [LARGE SCALE GENOMIC DNA]</scope>
    <source>
        <strain evidence="1 2">CCALA 953</strain>
    </source>
</reference>
<organism evidence="1 2">
    <name type="scientific">Brunnivagina elsteri CCALA 953</name>
    <dbReference type="NCBI Taxonomy" id="987040"/>
    <lineage>
        <taxon>Bacteria</taxon>
        <taxon>Bacillati</taxon>
        <taxon>Cyanobacteriota</taxon>
        <taxon>Cyanophyceae</taxon>
        <taxon>Nostocales</taxon>
        <taxon>Calotrichaceae</taxon>
        <taxon>Brunnivagina</taxon>
    </lineage>
</organism>
<evidence type="ECO:0000313" key="1">
    <source>
        <dbReference type="EMBL" id="PAX49079.1"/>
    </source>
</evidence>
<dbReference type="AlphaFoldDB" id="A0A2A2TAV6"/>
<comment type="caution">
    <text evidence="1">The sequence shown here is derived from an EMBL/GenBank/DDBJ whole genome shotgun (WGS) entry which is preliminary data.</text>
</comment>
<proteinExistence type="predicted"/>
<name>A0A2A2TAV6_9CYAN</name>
<keyword evidence="2" id="KW-1185">Reference proteome</keyword>
<protein>
    <submittedName>
        <fullName evidence="1">Uncharacterized protein</fullName>
    </submittedName>
</protein>
<dbReference type="EMBL" id="NTFS01000541">
    <property type="protein sequence ID" value="PAX49079.1"/>
    <property type="molecule type" value="Genomic_DNA"/>
</dbReference>
<dbReference type="Proteomes" id="UP000218238">
    <property type="component" value="Unassembled WGS sequence"/>
</dbReference>
<accession>A0A2A2TAV6</accession>